<feature type="non-terminal residue" evidence="2">
    <location>
        <position position="1"/>
    </location>
</feature>
<dbReference type="PROSITE" id="PS50878">
    <property type="entry name" value="RT_POL"/>
    <property type="match status" value="1"/>
</dbReference>
<reference evidence="2" key="1">
    <citation type="submission" date="2019-07" db="EMBL/GenBank/DDBJ databases">
        <title>Annotation for the trematode Paragonimus miyazaki's.</title>
        <authorList>
            <person name="Choi Y.-J."/>
        </authorList>
    </citation>
    <scope>NUCLEOTIDE SEQUENCE</scope>
    <source>
        <strain evidence="2">Japan</strain>
    </source>
</reference>
<organism evidence="2 3">
    <name type="scientific">Paragonimus skrjabini miyazakii</name>
    <dbReference type="NCBI Taxonomy" id="59628"/>
    <lineage>
        <taxon>Eukaryota</taxon>
        <taxon>Metazoa</taxon>
        <taxon>Spiralia</taxon>
        <taxon>Lophotrochozoa</taxon>
        <taxon>Platyhelminthes</taxon>
        <taxon>Trematoda</taxon>
        <taxon>Digenea</taxon>
        <taxon>Plagiorchiida</taxon>
        <taxon>Troglotremata</taxon>
        <taxon>Troglotrematidae</taxon>
        <taxon>Paragonimus</taxon>
    </lineage>
</organism>
<sequence>KPTPHSELTILLGKFLVEVPSTTDLQSAYHQILIKTEAAGRFYQFARIPLDVTNGAAAFQRTIDNIIQREKLPGTLAYLDNLTICGNSNEDHDRNLTQFFNTARKYGINLNGKKRYADA</sequence>
<name>A0A8S9YCZ5_9TREM</name>
<accession>A0A8S9YCZ5</accession>
<evidence type="ECO:0000259" key="1">
    <source>
        <dbReference type="PROSITE" id="PS50878"/>
    </source>
</evidence>
<dbReference type="AlphaFoldDB" id="A0A8S9YCZ5"/>
<dbReference type="InterPro" id="IPR000477">
    <property type="entry name" value="RT_dom"/>
</dbReference>
<dbReference type="Proteomes" id="UP000822476">
    <property type="component" value="Unassembled WGS sequence"/>
</dbReference>
<comment type="caution">
    <text evidence="2">The sequence shown here is derived from an EMBL/GenBank/DDBJ whole genome shotgun (WGS) entry which is preliminary data.</text>
</comment>
<dbReference type="InterPro" id="IPR043128">
    <property type="entry name" value="Rev_trsase/Diguanyl_cyclase"/>
</dbReference>
<dbReference type="OrthoDB" id="6145898at2759"/>
<dbReference type="EMBL" id="JTDE01011351">
    <property type="protein sequence ID" value="KAF7234199.1"/>
    <property type="molecule type" value="Genomic_DNA"/>
</dbReference>
<dbReference type="InterPro" id="IPR043502">
    <property type="entry name" value="DNA/RNA_pol_sf"/>
</dbReference>
<protein>
    <recommendedName>
        <fullName evidence="1">Reverse transcriptase domain-containing protein</fullName>
    </recommendedName>
</protein>
<keyword evidence="3" id="KW-1185">Reference proteome</keyword>
<evidence type="ECO:0000313" key="2">
    <source>
        <dbReference type="EMBL" id="KAF7234199.1"/>
    </source>
</evidence>
<dbReference type="Pfam" id="PF00078">
    <property type="entry name" value="RVT_1"/>
    <property type="match status" value="1"/>
</dbReference>
<feature type="domain" description="Reverse transcriptase" evidence="1">
    <location>
        <begin position="1"/>
        <end position="119"/>
    </location>
</feature>
<proteinExistence type="predicted"/>
<dbReference type="SUPFAM" id="SSF56672">
    <property type="entry name" value="DNA/RNA polymerases"/>
    <property type="match status" value="1"/>
</dbReference>
<gene>
    <name evidence="2" type="ORF">EG68_12493</name>
</gene>
<evidence type="ECO:0000313" key="3">
    <source>
        <dbReference type="Proteomes" id="UP000822476"/>
    </source>
</evidence>
<dbReference type="Gene3D" id="3.30.70.270">
    <property type="match status" value="1"/>
</dbReference>